<evidence type="ECO:0000313" key="2">
    <source>
        <dbReference type="Proteomes" id="UP000325081"/>
    </source>
</evidence>
<reference evidence="2" key="1">
    <citation type="journal article" date="2019" name="Curr. Biol.">
        <title>Genome Sequence of Striga asiatica Provides Insight into the Evolution of Plant Parasitism.</title>
        <authorList>
            <person name="Yoshida S."/>
            <person name="Kim S."/>
            <person name="Wafula E.K."/>
            <person name="Tanskanen J."/>
            <person name="Kim Y.M."/>
            <person name="Honaas L."/>
            <person name="Yang Z."/>
            <person name="Spallek T."/>
            <person name="Conn C.E."/>
            <person name="Ichihashi Y."/>
            <person name="Cheong K."/>
            <person name="Cui S."/>
            <person name="Der J.P."/>
            <person name="Gundlach H."/>
            <person name="Jiao Y."/>
            <person name="Hori C."/>
            <person name="Ishida J.K."/>
            <person name="Kasahara H."/>
            <person name="Kiba T."/>
            <person name="Kim M.S."/>
            <person name="Koo N."/>
            <person name="Laohavisit A."/>
            <person name="Lee Y.H."/>
            <person name="Lumba S."/>
            <person name="McCourt P."/>
            <person name="Mortimer J.C."/>
            <person name="Mutuku J.M."/>
            <person name="Nomura T."/>
            <person name="Sasaki-Sekimoto Y."/>
            <person name="Seto Y."/>
            <person name="Wang Y."/>
            <person name="Wakatake T."/>
            <person name="Sakakibara H."/>
            <person name="Demura T."/>
            <person name="Yamaguchi S."/>
            <person name="Yoneyama K."/>
            <person name="Manabe R.I."/>
            <person name="Nelson D.C."/>
            <person name="Schulman A.H."/>
            <person name="Timko M.P."/>
            <person name="dePamphilis C.W."/>
            <person name="Choi D."/>
            <person name="Shirasu K."/>
        </authorList>
    </citation>
    <scope>NUCLEOTIDE SEQUENCE [LARGE SCALE GENOMIC DNA]</scope>
    <source>
        <strain evidence="2">cv. UVA1</strain>
    </source>
</reference>
<protein>
    <submittedName>
        <fullName evidence="1">Zinc finger protein CONSTANS-LIKE 5</fullName>
    </submittedName>
</protein>
<organism evidence="1 2">
    <name type="scientific">Striga asiatica</name>
    <name type="common">Asiatic witchweed</name>
    <name type="synonym">Buchnera asiatica</name>
    <dbReference type="NCBI Taxonomy" id="4170"/>
    <lineage>
        <taxon>Eukaryota</taxon>
        <taxon>Viridiplantae</taxon>
        <taxon>Streptophyta</taxon>
        <taxon>Embryophyta</taxon>
        <taxon>Tracheophyta</taxon>
        <taxon>Spermatophyta</taxon>
        <taxon>Magnoliopsida</taxon>
        <taxon>eudicotyledons</taxon>
        <taxon>Gunneridae</taxon>
        <taxon>Pentapetalae</taxon>
        <taxon>asterids</taxon>
        <taxon>lamiids</taxon>
        <taxon>Lamiales</taxon>
        <taxon>Orobanchaceae</taxon>
        <taxon>Buchnereae</taxon>
        <taxon>Striga</taxon>
    </lineage>
</organism>
<evidence type="ECO:0000313" key="1">
    <source>
        <dbReference type="EMBL" id="GER43868.1"/>
    </source>
</evidence>
<dbReference type="EMBL" id="BKCP01006737">
    <property type="protein sequence ID" value="GER43868.1"/>
    <property type="molecule type" value="Genomic_DNA"/>
</dbReference>
<keyword evidence="2" id="KW-1185">Reference proteome</keyword>
<gene>
    <name evidence="1" type="ORF">STAS_20751</name>
</gene>
<dbReference type="Proteomes" id="UP000325081">
    <property type="component" value="Unassembled WGS sequence"/>
</dbReference>
<proteinExistence type="predicted"/>
<comment type="caution">
    <text evidence="1">The sequence shown here is derived from an EMBL/GenBank/DDBJ whole genome shotgun (WGS) entry which is preliminary data.</text>
</comment>
<name>A0A5A7QFX6_STRAF</name>
<sequence length="111" mass="12263">MVQEGKVAASARLFSTGLPVAVRPCDCCRSVVALLFCSALARSAIYVLQLADDDGNITESWIEKLQGAGDGDLKSIELLFHRQFLNPIVEESFYDRFLGSNINNYNYTTPI</sequence>
<dbReference type="AlphaFoldDB" id="A0A5A7QFX6"/>
<accession>A0A5A7QFX6</accession>